<evidence type="ECO:0000313" key="2">
    <source>
        <dbReference type="EMBL" id="CAI2171847.1"/>
    </source>
</evidence>
<reference evidence="2" key="1">
    <citation type="submission" date="2022-08" db="EMBL/GenBank/DDBJ databases">
        <authorList>
            <person name="Kallberg Y."/>
            <person name="Tangrot J."/>
            <person name="Rosling A."/>
        </authorList>
    </citation>
    <scope>NUCLEOTIDE SEQUENCE</scope>
    <source>
        <strain evidence="2">Wild A</strain>
    </source>
</reference>
<gene>
    <name evidence="2" type="ORF">FWILDA_LOCUS5283</name>
</gene>
<feature type="region of interest" description="Disordered" evidence="1">
    <location>
        <begin position="212"/>
        <end position="236"/>
    </location>
</feature>
<dbReference type="AlphaFoldDB" id="A0A9W4WLX8"/>
<comment type="caution">
    <text evidence="2">The sequence shown here is derived from an EMBL/GenBank/DDBJ whole genome shotgun (WGS) entry which is preliminary data.</text>
</comment>
<organism evidence="2 3">
    <name type="scientific">Funneliformis geosporum</name>
    <dbReference type="NCBI Taxonomy" id="1117311"/>
    <lineage>
        <taxon>Eukaryota</taxon>
        <taxon>Fungi</taxon>
        <taxon>Fungi incertae sedis</taxon>
        <taxon>Mucoromycota</taxon>
        <taxon>Glomeromycotina</taxon>
        <taxon>Glomeromycetes</taxon>
        <taxon>Glomerales</taxon>
        <taxon>Glomeraceae</taxon>
        <taxon>Funneliformis</taxon>
    </lineage>
</organism>
<sequence length="344" mass="38471">MRESHEYLFKQLDNVGGGNSAPIPIEPRRHRSWNFRWTVGTGRCTKGQVGINLDQPYRIDPQFRKRKKVFNSNGKWFDPQSPAGDNLPGLHALKTGAERPAIGKEKGRAPLGFGAKDLPPTYGDGAQLEFGAEFPPPTYMFNFFKQINATSPTINSNSDEINSFNNDIKLTFLPTLTANEIVKITNKSKTSKKIRAKTTVFELQSHIATGDTGARSLEDPVMNSSGSSPTVNPNNNDMNIIARQQFIDSLERMDKKLHDILESTEYPGTFAAYQELIYDFQIVIESYHSGALSLEDPVMNSSGSSSTANPNNDYMNIIACQQRHICLLEQMNKNLRDLLDSTQY</sequence>
<proteinExistence type="predicted"/>
<accession>A0A9W4WLX8</accession>
<protein>
    <submittedName>
        <fullName evidence="2">5572_t:CDS:1</fullName>
    </submittedName>
</protein>
<dbReference type="EMBL" id="CAMKVN010000869">
    <property type="protein sequence ID" value="CAI2171847.1"/>
    <property type="molecule type" value="Genomic_DNA"/>
</dbReference>
<evidence type="ECO:0000256" key="1">
    <source>
        <dbReference type="SAM" id="MobiDB-lite"/>
    </source>
</evidence>
<evidence type="ECO:0000313" key="3">
    <source>
        <dbReference type="Proteomes" id="UP001153678"/>
    </source>
</evidence>
<dbReference type="Proteomes" id="UP001153678">
    <property type="component" value="Unassembled WGS sequence"/>
</dbReference>
<name>A0A9W4WLX8_9GLOM</name>
<feature type="compositionally biased region" description="Polar residues" evidence="1">
    <location>
        <begin position="222"/>
        <end position="236"/>
    </location>
</feature>
<keyword evidence="3" id="KW-1185">Reference proteome</keyword>